<evidence type="ECO:0000313" key="2">
    <source>
        <dbReference type="Proteomes" id="UP001190700"/>
    </source>
</evidence>
<proteinExistence type="predicted"/>
<dbReference type="EMBL" id="LGRX02003767">
    <property type="protein sequence ID" value="KAK3281643.1"/>
    <property type="molecule type" value="Genomic_DNA"/>
</dbReference>
<reference evidence="1 2" key="1">
    <citation type="journal article" date="2015" name="Genome Biol. Evol.">
        <title>Comparative Genomics of a Bacterivorous Green Alga Reveals Evolutionary Causalities and Consequences of Phago-Mixotrophic Mode of Nutrition.</title>
        <authorList>
            <person name="Burns J.A."/>
            <person name="Paasch A."/>
            <person name="Narechania A."/>
            <person name="Kim E."/>
        </authorList>
    </citation>
    <scope>NUCLEOTIDE SEQUENCE [LARGE SCALE GENOMIC DNA]</scope>
    <source>
        <strain evidence="1 2">PLY_AMNH</strain>
    </source>
</reference>
<dbReference type="AlphaFoldDB" id="A0AAE0LDV7"/>
<name>A0AAE0LDV7_9CHLO</name>
<organism evidence="1 2">
    <name type="scientific">Cymbomonas tetramitiformis</name>
    <dbReference type="NCBI Taxonomy" id="36881"/>
    <lineage>
        <taxon>Eukaryota</taxon>
        <taxon>Viridiplantae</taxon>
        <taxon>Chlorophyta</taxon>
        <taxon>Pyramimonadophyceae</taxon>
        <taxon>Pyramimonadales</taxon>
        <taxon>Pyramimonadaceae</taxon>
        <taxon>Cymbomonas</taxon>
    </lineage>
</organism>
<keyword evidence="2" id="KW-1185">Reference proteome</keyword>
<comment type="caution">
    <text evidence="1">The sequence shown here is derived from an EMBL/GenBank/DDBJ whole genome shotgun (WGS) entry which is preliminary data.</text>
</comment>
<sequence length="378" mass="42814">MFPSNMGSVVAILSDAFGDSWRFASANIVLYAYRLAIAADITRISEHDLAQVITQLQFENAIVDLKGDHIDFDKYFYVVDPSQYCHEDDNHKLKGVARSVRDQVKHDESNQDGHLIQLRHIVAAIKHNREELEHISGILSTNADDQNVVICQELVYSRPLRDTLVALGHWTTAAALKAFGDAHMAFDMPGLTVRQRTLRLSQLKRLLNDTLLVDARMHSVEGICSGLHVAGLPRDLVFAILGNIDCREQLLKNQPWVADVVVDRFWSTDDLEYEFGVLVGRVGYKPTWEVAAGALHASDELMSMMRNPASGISLPMSRRKKYSWNKATTNRKNQWNTPLTTEQEEAYLADITRRAKMVIKHKDTIRTYHQHQQGSIIV</sequence>
<accession>A0AAE0LDV7</accession>
<dbReference type="Proteomes" id="UP001190700">
    <property type="component" value="Unassembled WGS sequence"/>
</dbReference>
<gene>
    <name evidence="1" type="ORF">CYMTET_10574</name>
</gene>
<evidence type="ECO:0000313" key="1">
    <source>
        <dbReference type="EMBL" id="KAK3281643.1"/>
    </source>
</evidence>
<protein>
    <submittedName>
        <fullName evidence="1">Uncharacterized protein</fullName>
    </submittedName>
</protein>